<evidence type="ECO:0000256" key="1">
    <source>
        <dbReference type="ARBA" id="ARBA00004141"/>
    </source>
</evidence>
<dbReference type="Gene3D" id="1.20.1250.20">
    <property type="entry name" value="MFS general substrate transporter like domains"/>
    <property type="match status" value="1"/>
</dbReference>
<feature type="transmembrane region" description="Helical" evidence="6">
    <location>
        <begin position="322"/>
        <end position="342"/>
    </location>
</feature>
<feature type="transmembrane region" description="Helical" evidence="6">
    <location>
        <begin position="131"/>
        <end position="149"/>
    </location>
</feature>
<evidence type="ECO:0000256" key="4">
    <source>
        <dbReference type="ARBA" id="ARBA00022989"/>
    </source>
</evidence>
<dbReference type="PANTHER" id="PTHR23506">
    <property type="entry name" value="GH10249P"/>
    <property type="match status" value="1"/>
</dbReference>
<feature type="transmembrane region" description="Helical" evidence="6">
    <location>
        <begin position="69"/>
        <end position="89"/>
    </location>
</feature>
<dbReference type="InterPro" id="IPR020846">
    <property type="entry name" value="MFS_dom"/>
</dbReference>
<dbReference type="InterPro" id="IPR036259">
    <property type="entry name" value="MFS_trans_sf"/>
</dbReference>
<evidence type="ECO:0000313" key="8">
    <source>
        <dbReference type="EMBL" id="KAF2670068.1"/>
    </source>
</evidence>
<keyword evidence="2" id="KW-0813">Transport</keyword>
<feature type="transmembrane region" description="Helical" evidence="6">
    <location>
        <begin position="101"/>
        <end position="119"/>
    </location>
</feature>
<dbReference type="PROSITE" id="PS50850">
    <property type="entry name" value="MFS"/>
    <property type="match status" value="1"/>
</dbReference>
<dbReference type="CDD" id="cd17325">
    <property type="entry name" value="MFS_MdtG_SLC18_like"/>
    <property type="match status" value="1"/>
</dbReference>
<sequence>MARAKKPSTDAGKREKALSWRSSKWFIQLAVGMAVFTDIFLYALIVPVMPFALQSRTDLKEDESQYFDSWVSILIAVYGGALAVASPICGWAADHSTNRRIPLLAGLIALAGATVLLQVGPNIGILVLGRILQGVSAAVVWVVGLALLVDTVPRAEVGQAMGYVFLAMSLGVLVGPLFGGFIFEKAGYDAVYAMAYGFIGVDIVMRILMLEPKPQEILDNKKLQTRSRSASESSVDLEMKTGTEKIEHATTEVTIDPKEAEEFPSRGKPSKKVPAIFILLRSRRLLSCLWGVMITAILGSQFDSVLPIHVRDTFNWGSTAAGLIFLPITLTAFLSPAVGLGVDKYGPRWFATAGFVTLAPFEILLSLVIRNTIGQKVLLCFLLAMIGISFDLTITPLLVEITAVVEAKETASPGIFGKKGAMAQAYGLFNFAWACGSLVGPIWAGFLNERSGWKAMTWSLALLSIVSAIPVAIWIGGSWFDPDKRRRIRKPHGEEADA</sequence>
<dbReference type="Pfam" id="PF07690">
    <property type="entry name" value="MFS_1"/>
    <property type="match status" value="1"/>
</dbReference>
<dbReference type="GO" id="GO:0022857">
    <property type="term" value="F:transmembrane transporter activity"/>
    <property type="evidence" value="ECO:0007669"/>
    <property type="project" value="InterPro"/>
</dbReference>
<keyword evidence="9" id="KW-1185">Reference proteome</keyword>
<dbReference type="Proteomes" id="UP000799302">
    <property type="component" value="Unassembled WGS sequence"/>
</dbReference>
<keyword evidence="3 6" id="KW-0812">Transmembrane</keyword>
<reference evidence="8" key="1">
    <citation type="journal article" date="2020" name="Stud. Mycol.">
        <title>101 Dothideomycetes genomes: a test case for predicting lifestyles and emergence of pathogens.</title>
        <authorList>
            <person name="Haridas S."/>
            <person name="Albert R."/>
            <person name="Binder M."/>
            <person name="Bloem J."/>
            <person name="Labutti K."/>
            <person name="Salamov A."/>
            <person name="Andreopoulos B."/>
            <person name="Baker S."/>
            <person name="Barry K."/>
            <person name="Bills G."/>
            <person name="Bluhm B."/>
            <person name="Cannon C."/>
            <person name="Castanera R."/>
            <person name="Culley D."/>
            <person name="Daum C."/>
            <person name="Ezra D."/>
            <person name="Gonzalez J."/>
            <person name="Henrissat B."/>
            <person name="Kuo A."/>
            <person name="Liang C."/>
            <person name="Lipzen A."/>
            <person name="Lutzoni F."/>
            <person name="Magnuson J."/>
            <person name="Mondo S."/>
            <person name="Nolan M."/>
            <person name="Ohm R."/>
            <person name="Pangilinan J."/>
            <person name="Park H.-J."/>
            <person name="Ramirez L."/>
            <person name="Alfaro M."/>
            <person name="Sun H."/>
            <person name="Tritt A."/>
            <person name="Yoshinaga Y."/>
            <person name="Zwiers L.-H."/>
            <person name="Turgeon B."/>
            <person name="Goodwin S."/>
            <person name="Spatafora J."/>
            <person name="Crous P."/>
            <person name="Grigoriev I."/>
        </authorList>
    </citation>
    <scope>NUCLEOTIDE SEQUENCE</scope>
    <source>
        <strain evidence="8">CBS 115976</strain>
    </source>
</reference>
<feature type="transmembrane region" description="Helical" evidence="6">
    <location>
        <begin position="161"/>
        <end position="183"/>
    </location>
</feature>
<evidence type="ECO:0000256" key="5">
    <source>
        <dbReference type="ARBA" id="ARBA00023136"/>
    </source>
</evidence>
<feature type="transmembrane region" description="Helical" evidence="6">
    <location>
        <begin position="25"/>
        <end position="49"/>
    </location>
</feature>
<dbReference type="PANTHER" id="PTHR23506:SF23">
    <property type="entry name" value="GH10249P"/>
    <property type="match status" value="1"/>
</dbReference>
<dbReference type="GO" id="GO:0016020">
    <property type="term" value="C:membrane"/>
    <property type="evidence" value="ECO:0007669"/>
    <property type="project" value="UniProtKB-SubCell"/>
</dbReference>
<evidence type="ECO:0000256" key="6">
    <source>
        <dbReference type="SAM" id="Phobius"/>
    </source>
</evidence>
<dbReference type="OrthoDB" id="5086884at2759"/>
<feature type="transmembrane region" description="Helical" evidence="6">
    <location>
        <begin position="381"/>
        <end position="405"/>
    </location>
</feature>
<feature type="domain" description="Major facilitator superfamily (MFS) profile" evidence="7">
    <location>
        <begin position="27"/>
        <end position="479"/>
    </location>
</feature>
<feature type="transmembrane region" description="Helical" evidence="6">
    <location>
        <begin position="285"/>
        <end position="302"/>
    </location>
</feature>
<name>A0A6A6UG53_9PEZI</name>
<comment type="subcellular location">
    <subcellularLocation>
        <location evidence="1">Membrane</location>
        <topology evidence="1">Multi-pass membrane protein</topology>
    </subcellularLocation>
</comment>
<feature type="transmembrane region" description="Helical" evidence="6">
    <location>
        <begin position="189"/>
        <end position="208"/>
    </location>
</feature>
<dbReference type="InterPro" id="IPR011701">
    <property type="entry name" value="MFS"/>
</dbReference>
<accession>A0A6A6UG53</accession>
<keyword evidence="4 6" id="KW-1133">Transmembrane helix</keyword>
<gene>
    <name evidence="8" type="ORF">BT63DRAFT_400255</name>
</gene>
<protein>
    <submittedName>
        <fullName evidence="8">MFS general substrate transporter</fullName>
    </submittedName>
</protein>
<dbReference type="SUPFAM" id="SSF103473">
    <property type="entry name" value="MFS general substrate transporter"/>
    <property type="match status" value="1"/>
</dbReference>
<evidence type="ECO:0000256" key="2">
    <source>
        <dbReference type="ARBA" id="ARBA00022448"/>
    </source>
</evidence>
<feature type="transmembrane region" description="Helical" evidence="6">
    <location>
        <begin position="349"/>
        <end position="369"/>
    </location>
</feature>
<evidence type="ECO:0000256" key="3">
    <source>
        <dbReference type="ARBA" id="ARBA00022692"/>
    </source>
</evidence>
<dbReference type="InterPro" id="IPR050930">
    <property type="entry name" value="MFS_Vesicular_Transporter"/>
</dbReference>
<organism evidence="8 9">
    <name type="scientific">Microthyrium microscopicum</name>
    <dbReference type="NCBI Taxonomy" id="703497"/>
    <lineage>
        <taxon>Eukaryota</taxon>
        <taxon>Fungi</taxon>
        <taxon>Dikarya</taxon>
        <taxon>Ascomycota</taxon>
        <taxon>Pezizomycotina</taxon>
        <taxon>Dothideomycetes</taxon>
        <taxon>Dothideomycetes incertae sedis</taxon>
        <taxon>Microthyriales</taxon>
        <taxon>Microthyriaceae</taxon>
        <taxon>Microthyrium</taxon>
    </lineage>
</organism>
<dbReference type="EMBL" id="MU004234">
    <property type="protein sequence ID" value="KAF2670068.1"/>
    <property type="molecule type" value="Genomic_DNA"/>
</dbReference>
<proteinExistence type="predicted"/>
<feature type="transmembrane region" description="Helical" evidence="6">
    <location>
        <begin position="426"/>
        <end position="446"/>
    </location>
</feature>
<evidence type="ECO:0000259" key="7">
    <source>
        <dbReference type="PROSITE" id="PS50850"/>
    </source>
</evidence>
<evidence type="ECO:0000313" key="9">
    <source>
        <dbReference type="Proteomes" id="UP000799302"/>
    </source>
</evidence>
<keyword evidence="5 6" id="KW-0472">Membrane</keyword>
<dbReference type="AlphaFoldDB" id="A0A6A6UG53"/>
<feature type="transmembrane region" description="Helical" evidence="6">
    <location>
        <begin position="458"/>
        <end position="480"/>
    </location>
</feature>